<protein>
    <recommendedName>
        <fullName evidence="4">Phosphoesterase HXTX domain-containing protein</fullName>
    </recommendedName>
</protein>
<feature type="compositionally biased region" description="Basic residues" evidence="1">
    <location>
        <begin position="1"/>
        <end position="11"/>
    </location>
</feature>
<dbReference type="AlphaFoldDB" id="A0A1F5H3C0"/>
<sequence>MSQQRHKHYHNGHGAINQRRNSQWSAEVRDEYRDVGVTEPSIGEKGISIFRSPAINALGGVVLRFSELCDEFDIPNRRRGLGLEQPPAVNLLQLKETRLNGKRLKNISASEGLSQIYDNVESLRRKVNVGIERITFFGGSNNPVRSVAITLDEVSRRMITEERSSILAELEEMSDPFYTEPFDWLRSENPHISIGKIEAHTPGDKTEQLFRSIGRMCPEVITLQPATMHNPNVIKNNPS</sequence>
<organism evidence="2 3">
    <name type="scientific">Candidatus Curtissbacteria bacterium RIFCSPLOWO2_01_FULL_38_11b</name>
    <dbReference type="NCBI Taxonomy" id="1797725"/>
    <lineage>
        <taxon>Bacteria</taxon>
        <taxon>Candidatus Curtissiibacteriota</taxon>
    </lineage>
</organism>
<evidence type="ECO:0008006" key="4">
    <source>
        <dbReference type="Google" id="ProtNLM"/>
    </source>
</evidence>
<evidence type="ECO:0000313" key="3">
    <source>
        <dbReference type="Proteomes" id="UP000176740"/>
    </source>
</evidence>
<evidence type="ECO:0000313" key="2">
    <source>
        <dbReference type="EMBL" id="OGD98545.1"/>
    </source>
</evidence>
<proteinExistence type="predicted"/>
<evidence type="ECO:0000256" key="1">
    <source>
        <dbReference type="SAM" id="MobiDB-lite"/>
    </source>
</evidence>
<reference evidence="2 3" key="1">
    <citation type="journal article" date="2016" name="Nat. Commun.">
        <title>Thousands of microbial genomes shed light on interconnected biogeochemical processes in an aquifer system.</title>
        <authorList>
            <person name="Anantharaman K."/>
            <person name="Brown C.T."/>
            <person name="Hug L.A."/>
            <person name="Sharon I."/>
            <person name="Castelle C.J."/>
            <person name="Probst A.J."/>
            <person name="Thomas B.C."/>
            <person name="Singh A."/>
            <person name="Wilkins M.J."/>
            <person name="Karaoz U."/>
            <person name="Brodie E.L."/>
            <person name="Williams K.H."/>
            <person name="Hubbard S.S."/>
            <person name="Banfield J.F."/>
        </authorList>
    </citation>
    <scope>NUCLEOTIDE SEQUENCE [LARGE SCALE GENOMIC DNA]</scope>
</reference>
<dbReference type="EMBL" id="MFBO01000008">
    <property type="protein sequence ID" value="OGD98545.1"/>
    <property type="molecule type" value="Genomic_DNA"/>
</dbReference>
<comment type="caution">
    <text evidence="2">The sequence shown here is derived from an EMBL/GenBank/DDBJ whole genome shotgun (WGS) entry which is preliminary data.</text>
</comment>
<feature type="region of interest" description="Disordered" evidence="1">
    <location>
        <begin position="1"/>
        <end position="23"/>
    </location>
</feature>
<name>A0A1F5H3C0_9BACT</name>
<gene>
    <name evidence="2" type="ORF">A3A49_02010</name>
</gene>
<accession>A0A1F5H3C0</accession>
<dbReference type="Proteomes" id="UP000176740">
    <property type="component" value="Unassembled WGS sequence"/>
</dbReference>